<feature type="chain" id="PRO_5016866961" evidence="1">
    <location>
        <begin position="21"/>
        <end position="89"/>
    </location>
</feature>
<feature type="signal peptide" evidence="1">
    <location>
        <begin position="1"/>
        <end position="20"/>
    </location>
</feature>
<evidence type="ECO:0000313" key="3">
    <source>
        <dbReference type="Proteomes" id="UP000249619"/>
    </source>
</evidence>
<organism evidence="2 3">
    <name type="scientific">Stemphylium lycopersici</name>
    <name type="common">Tomato gray leaf spot disease fungus</name>
    <name type="synonym">Thyrospora lycopersici</name>
    <dbReference type="NCBI Taxonomy" id="183478"/>
    <lineage>
        <taxon>Eukaryota</taxon>
        <taxon>Fungi</taxon>
        <taxon>Dikarya</taxon>
        <taxon>Ascomycota</taxon>
        <taxon>Pezizomycotina</taxon>
        <taxon>Dothideomycetes</taxon>
        <taxon>Pleosporomycetidae</taxon>
        <taxon>Pleosporales</taxon>
        <taxon>Pleosporineae</taxon>
        <taxon>Pleosporaceae</taxon>
        <taxon>Stemphylium</taxon>
    </lineage>
</organism>
<dbReference type="AlphaFoldDB" id="A0A364N3P6"/>
<dbReference type="EMBL" id="QGDH01000063">
    <property type="protein sequence ID" value="RAR10780.1"/>
    <property type="molecule type" value="Genomic_DNA"/>
</dbReference>
<evidence type="ECO:0000256" key="1">
    <source>
        <dbReference type="SAM" id="SignalP"/>
    </source>
</evidence>
<evidence type="ECO:0000313" key="2">
    <source>
        <dbReference type="EMBL" id="RAR10780.1"/>
    </source>
</evidence>
<dbReference type="Proteomes" id="UP000249619">
    <property type="component" value="Unassembled WGS sequence"/>
</dbReference>
<accession>A0A364N3P6</accession>
<name>A0A364N3P6_STELY</name>
<reference evidence="3" key="1">
    <citation type="submission" date="2018-05" db="EMBL/GenBank/DDBJ databases">
        <title>Draft genome sequence of Stemphylium lycopersici strain CIDEFI 213.</title>
        <authorList>
            <person name="Medina R."/>
            <person name="Franco M.E.E."/>
            <person name="Lucentini C.G."/>
            <person name="Saparrat M.C.N."/>
            <person name="Balatti P.A."/>
        </authorList>
    </citation>
    <scope>NUCLEOTIDE SEQUENCE [LARGE SCALE GENOMIC DNA]</scope>
    <source>
        <strain evidence="3">CIDEFI 213</strain>
    </source>
</reference>
<sequence length="89" mass="9497">MVRILSVVGLVLTIALGAEASHLCQCLFADRSHCCASTSVQGPYVKCETICQNAARGSDNKPCNANGAWSKVSAWNVQWRQGCAPQAIM</sequence>
<dbReference type="OrthoDB" id="2818448at2759"/>
<protein>
    <submittedName>
        <fullName evidence="2">Uncharacterized protein</fullName>
    </submittedName>
</protein>
<gene>
    <name evidence="2" type="ORF">DDE83_004924</name>
</gene>
<keyword evidence="3" id="KW-1185">Reference proteome</keyword>
<keyword evidence="1" id="KW-0732">Signal</keyword>
<proteinExistence type="predicted"/>
<comment type="caution">
    <text evidence="2">The sequence shown here is derived from an EMBL/GenBank/DDBJ whole genome shotgun (WGS) entry which is preliminary data.</text>
</comment>